<name>A0ABR7IG25_9FIRM</name>
<comment type="caution">
    <text evidence="1">The sequence shown here is derived from an EMBL/GenBank/DDBJ whole genome shotgun (WGS) entry which is preliminary data.</text>
</comment>
<proteinExistence type="predicted"/>
<dbReference type="Pfam" id="PF12997">
    <property type="entry name" value="DUF3881"/>
    <property type="match status" value="1"/>
</dbReference>
<reference evidence="1 2" key="1">
    <citation type="submission" date="2020-08" db="EMBL/GenBank/DDBJ databases">
        <title>Genome public.</title>
        <authorList>
            <person name="Liu C."/>
            <person name="Sun Q."/>
        </authorList>
    </citation>
    <scope>NUCLEOTIDE SEQUENCE [LARGE SCALE GENOMIC DNA]</scope>
    <source>
        <strain evidence="1 2">M29</strain>
    </source>
</reference>
<protein>
    <submittedName>
        <fullName evidence="1">DUF3881 family protein</fullName>
    </submittedName>
</protein>
<accession>A0ABR7IG25</accession>
<dbReference type="RefSeq" id="WP_019163326.1">
    <property type="nucleotide sequence ID" value="NZ_JACOQG010000004.1"/>
</dbReference>
<gene>
    <name evidence="1" type="ORF">H8Z82_04545</name>
</gene>
<organism evidence="1 2">
    <name type="scientific">Blautia difficilis</name>
    <dbReference type="NCBI Taxonomy" id="2763027"/>
    <lineage>
        <taxon>Bacteria</taxon>
        <taxon>Bacillati</taxon>
        <taxon>Bacillota</taxon>
        <taxon>Clostridia</taxon>
        <taxon>Lachnospirales</taxon>
        <taxon>Lachnospiraceae</taxon>
        <taxon>Blautia</taxon>
    </lineage>
</organism>
<sequence length="291" mass="33505">MHSYLRAIGFSKITKRSSIRQIIMDVVENYDEKKVVENYTDGIFAEFKKNYGCDCGITVCGQYDEDDVFHVDYYFPYFRGSGITTQESVSVEKHADKESFAAACDDLRIGVTLIFYLQNAAEYMQWQYEGSMLPNSQPLTLSGLAREGKILLPVEKDKEAVKIERELTKNRNHLIAAARNGDEEAMESLTMEDMDTYSMISQRIVTDDIFTIVDSYFMPYGMVCDQYSVMGEILDYMPFKNIITGEEIYQLTLDCNDMQFDVCINKEDLLGEPQIGRRFKGVIWLQGELHF</sequence>
<dbReference type="EMBL" id="JACOQG010000004">
    <property type="protein sequence ID" value="MBC5778939.1"/>
    <property type="molecule type" value="Genomic_DNA"/>
</dbReference>
<evidence type="ECO:0000313" key="1">
    <source>
        <dbReference type="EMBL" id="MBC5778939.1"/>
    </source>
</evidence>
<evidence type="ECO:0000313" key="2">
    <source>
        <dbReference type="Proteomes" id="UP000649826"/>
    </source>
</evidence>
<dbReference type="InterPro" id="IPR024541">
    <property type="entry name" value="DUF3881"/>
</dbReference>
<keyword evidence="2" id="KW-1185">Reference proteome</keyword>
<dbReference type="Proteomes" id="UP000649826">
    <property type="component" value="Unassembled WGS sequence"/>
</dbReference>